<proteinExistence type="predicted"/>
<dbReference type="RefSeq" id="WP_160553355.1">
    <property type="nucleotide sequence ID" value="NZ_CP047650.1"/>
</dbReference>
<accession>A0A857J8J4</accession>
<name>A0A857J8J4_9BURK</name>
<dbReference type="AlphaFoldDB" id="A0A857J8J4"/>
<keyword evidence="2" id="KW-1185">Reference proteome</keyword>
<gene>
    <name evidence="1" type="ORF">GT347_17130</name>
</gene>
<dbReference type="KEGG" id="xyk:GT347_17130"/>
<sequence>MPHEIQFGAADDGWQAISESLDAHCVHRLQQLPDGENCNIPHDIPELLELQQAGFHGRVLLEMLRHAWHSPNARLIPDARTLMLSLDQRRQDGCSDELEAARFDHTVRKALARQLDAVLPGFAARYLRTLQLAYVESAQEEEVLVRKLLRSESRCFEAAAVRAPLGRPVVDENSWRAAMATATGRLDLLPVLAFLRAQVGDDELSAAAHPRTRQLLRHPRQAGETDQMGEGARCLAACIAAFERMALGLEHFSRRDTMLFANAFDALLLPCDWQDAVATMPPARGMPSPIVEEPEDQEENTLTSPAGPTTVLIEEVQDTSAEPAAAALELQPLPLVPAAAGAAAAKLDDVAALLAGPDAALRQAIHRAMALYLNRFQGFGPQFEQAMATLPAEAFVDLLRSMRVYGGQDDRLASQQLLRRDLTNIAMRCAYADINRQILGCERSFHQTPQALATGSLEPGRPSSFEMRTGMVADGRLVPVRVLNLAAPALDSTLQPEMDLYVQQGRLRQDLYRRQIEALFDHLDQAVRRERPRRVVLTAVGTGAFLGRLNPQDREAARGIVATALVQSVVALRAQGIEAVFTDRSADGPVWLAVNQALEADGQPTVGWIGKLPGDWAQAGDLIVNGADQAAVAGNHAARDPSVDGAIGACTLVHPQHSLACLLFSLGRLRIENGQVALTLPD</sequence>
<protein>
    <submittedName>
        <fullName evidence="1">Uncharacterized protein</fullName>
    </submittedName>
</protein>
<evidence type="ECO:0000313" key="1">
    <source>
        <dbReference type="EMBL" id="QHI99543.1"/>
    </source>
</evidence>
<evidence type="ECO:0000313" key="2">
    <source>
        <dbReference type="Proteomes" id="UP000464787"/>
    </source>
</evidence>
<reference evidence="1 2" key="1">
    <citation type="submission" date="2020-01" db="EMBL/GenBank/DDBJ databases">
        <title>Genome sequencing of strain KACC 21265.</title>
        <authorList>
            <person name="Heo J."/>
            <person name="Kim S.-J."/>
            <person name="Kim J.-S."/>
            <person name="Hong S.-B."/>
            <person name="Kwon S.-W."/>
        </authorList>
    </citation>
    <scope>NUCLEOTIDE SEQUENCE [LARGE SCALE GENOMIC DNA]</scope>
    <source>
        <strain evidence="1 2">KACC 21265</strain>
    </source>
</reference>
<organism evidence="1 2">
    <name type="scientific">Xylophilus rhododendri</name>
    <dbReference type="NCBI Taxonomy" id="2697032"/>
    <lineage>
        <taxon>Bacteria</taxon>
        <taxon>Pseudomonadati</taxon>
        <taxon>Pseudomonadota</taxon>
        <taxon>Betaproteobacteria</taxon>
        <taxon>Burkholderiales</taxon>
        <taxon>Xylophilus</taxon>
    </lineage>
</organism>
<dbReference type="EMBL" id="CP047650">
    <property type="protein sequence ID" value="QHI99543.1"/>
    <property type="molecule type" value="Genomic_DNA"/>
</dbReference>
<dbReference type="Proteomes" id="UP000464787">
    <property type="component" value="Chromosome"/>
</dbReference>